<comment type="subcellular location">
    <subcellularLocation>
        <location evidence="1 6">Membrane</location>
        <topology evidence="1 6">Multi-pass membrane protein</topology>
    </subcellularLocation>
</comment>
<keyword evidence="9" id="KW-1185">Reference proteome</keyword>
<evidence type="ECO:0000256" key="5">
    <source>
        <dbReference type="ARBA" id="ARBA00023136"/>
    </source>
</evidence>
<protein>
    <recommendedName>
        <fullName evidence="6">Protein YOP1</fullName>
    </recommendedName>
</protein>
<dbReference type="PANTHER" id="PTHR12300:SF161">
    <property type="entry name" value="RECEPTOR EXPRESSION-ENHANCING PROTEIN"/>
    <property type="match status" value="1"/>
</dbReference>
<organism evidence="8 9">
    <name type="scientific">Kwoniella newhampshirensis</name>
    <dbReference type="NCBI Taxonomy" id="1651941"/>
    <lineage>
        <taxon>Eukaryota</taxon>
        <taxon>Fungi</taxon>
        <taxon>Dikarya</taxon>
        <taxon>Basidiomycota</taxon>
        <taxon>Agaricomycotina</taxon>
        <taxon>Tremellomycetes</taxon>
        <taxon>Tremellales</taxon>
        <taxon>Cryptococcaceae</taxon>
        <taxon>Kwoniella</taxon>
    </lineage>
</organism>
<keyword evidence="3 6" id="KW-0812">Transmembrane</keyword>
<accession>A0AAW0YUC0</accession>
<comment type="caution">
    <text evidence="6">Lacks conserved residue(s) required for the propagation of feature annotation.</text>
</comment>
<dbReference type="AlphaFoldDB" id="A0AAW0YUC0"/>
<feature type="compositionally biased region" description="Polar residues" evidence="7">
    <location>
        <begin position="214"/>
        <end position="225"/>
    </location>
</feature>
<feature type="compositionally biased region" description="Low complexity" evidence="7">
    <location>
        <begin position="285"/>
        <end position="304"/>
    </location>
</feature>
<evidence type="ECO:0000256" key="4">
    <source>
        <dbReference type="ARBA" id="ARBA00022989"/>
    </source>
</evidence>
<dbReference type="InterPro" id="IPR004345">
    <property type="entry name" value="TB2_DP1_HVA22"/>
</dbReference>
<evidence type="ECO:0000256" key="2">
    <source>
        <dbReference type="ARBA" id="ARBA00008573"/>
    </source>
</evidence>
<keyword evidence="4 6" id="KW-1133">Transmembrane helix</keyword>
<dbReference type="EMBL" id="JBCAWK010000009">
    <property type="protein sequence ID" value="KAK8849503.1"/>
    <property type="molecule type" value="Genomic_DNA"/>
</dbReference>
<evidence type="ECO:0000256" key="6">
    <source>
        <dbReference type="RuleBase" id="RU362006"/>
    </source>
</evidence>
<proteinExistence type="inferred from homology"/>
<gene>
    <name evidence="8" type="ORF">IAR55_004837</name>
</gene>
<sequence length="369" mass="40094">MIIGLISRWACSVCSFLYPAYASYKALSIHPDSSPEAMYQVERWLMYWAVVGTWTAVEAVVGWTFTWLPFYSLIKAGIFLYFSLPQSEGSTYIYRSHLAPLFNEHERDIDYFLASLRTRATSALAGGVGWLWEKVKAQLSVALPANAPQQGYPHQGVEGYPVQGVQQPPTLADPASGAIQQMYGLFSHYAGHYMPVAISALSAAASATRPLASGSRSRADPTTQGYRVAEQVPEQMSMPVPVPTPGVRTSESESTLRSRTYTHAQAQAQAQTSARFTSESQRSVSSPSGARSGIGGRRAPSSGSEESLGSRWSGGEMSGYEQIGREEVQDVPASPSPLNARPGMEKRTSSWWGWSGSGTRTPSDKSKVE</sequence>
<dbReference type="GeneID" id="92182095"/>
<evidence type="ECO:0000256" key="7">
    <source>
        <dbReference type="SAM" id="MobiDB-lite"/>
    </source>
</evidence>
<evidence type="ECO:0000313" key="8">
    <source>
        <dbReference type="EMBL" id="KAK8849503.1"/>
    </source>
</evidence>
<feature type="compositionally biased region" description="Low complexity" evidence="7">
    <location>
        <begin position="349"/>
        <end position="361"/>
    </location>
</feature>
<keyword evidence="5 6" id="KW-0472">Membrane</keyword>
<feature type="region of interest" description="Disordered" evidence="7">
    <location>
        <begin position="210"/>
        <end position="369"/>
    </location>
</feature>
<reference evidence="8 9" key="1">
    <citation type="journal article" date="2024" name="bioRxiv">
        <title>Comparative genomics of Cryptococcus and Kwoniella reveals pathogenesis evolution and contrasting karyotype dynamics via intercentromeric recombination or chromosome fusion.</title>
        <authorList>
            <person name="Coelho M.A."/>
            <person name="David-Palma M."/>
            <person name="Shea T."/>
            <person name="Bowers K."/>
            <person name="McGinley-Smith S."/>
            <person name="Mohammad A.W."/>
            <person name="Gnirke A."/>
            <person name="Yurkov A.M."/>
            <person name="Nowrousian M."/>
            <person name="Sun S."/>
            <person name="Cuomo C.A."/>
            <person name="Heitman J."/>
        </authorList>
    </citation>
    <scope>NUCLEOTIDE SEQUENCE [LARGE SCALE GENOMIC DNA]</scope>
    <source>
        <strain evidence="8 9">CBS 13917</strain>
    </source>
</reference>
<evidence type="ECO:0000313" key="9">
    <source>
        <dbReference type="Proteomes" id="UP001388673"/>
    </source>
</evidence>
<dbReference type="RefSeq" id="XP_066801391.1">
    <property type="nucleotide sequence ID" value="XM_066947932.1"/>
</dbReference>
<feature type="compositionally biased region" description="Low complexity" evidence="7">
    <location>
        <begin position="257"/>
        <end position="271"/>
    </location>
</feature>
<dbReference type="Proteomes" id="UP001388673">
    <property type="component" value="Unassembled WGS sequence"/>
</dbReference>
<dbReference type="PANTHER" id="PTHR12300">
    <property type="entry name" value="HVA22-LIKE PROTEINS"/>
    <property type="match status" value="1"/>
</dbReference>
<evidence type="ECO:0000256" key="1">
    <source>
        <dbReference type="ARBA" id="ARBA00004141"/>
    </source>
</evidence>
<comment type="similarity">
    <text evidence="2 6">Belongs to the DP1 family.</text>
</comment>
<feature type="compositionally biased region" description="Polar residues" evidence="7">
    <location>
        <begin position="272"/>
        <end position="284"/>
    </location>
</feature>
<dbReference type="Pfam" id="PF03134">
    <property type="entry name" value="TB2_DP1_HVA22"/>
    <property type="match status" value="1"/>
</dbReference>
<evidence type="ECO:0000256" key="3">
    <source>
        <dbReference type="ARBA" id="ARBA00022692"/>
    </source>
</evidence>
<feature type="transmembrane region" description="Helical" evidence="6">
    <location>
        <begin position="46"/>
        <end position="68"/>
    </location>
</feature>
<dbReference type="GO" id="GO:0016020">
    <property type="term" value="C:membrane"/>
    <property type="evidence" value="ECO:0007669"/>
    <property type="project" value="UniProtKB-SubCell"/>
</dbReference>
<comment type="caution">
    <text evidence="8">The sequence shown here is derived from an EMBL/GenBank/DDBJ whole genome shotgun (WGS) entry which is preliminary data.</text>
</comment>
<name>A0AAW0YUC0_9TREE</name>
<dbReference type="KEGG" id="kne:92182095"/>